<evidence type="ECO:0000313" key="1">
    <source>
        <dbReference type="EMBL" id="TKD12373.1"/>
    </source>
</evidence>
<gene>
    <name evidence="1" type="ORF">E8A74_04545</name>
</gene>
<sequence>MDFAHFETLVRGTLQRDLIEPGLYVEITTRDDGDRWVAQVVAPGRGAAHESVRRGVGQAEAVEAVARLVERIRGY</sequence>
<accession>A0A4U1JIB9</accession>
<dbReference type="AlphaFoldDB" id="A0A4U1JIB9"/>
<organism evidence="1 2">
    <name type="scientific">Polyangium fumosum</name>
    <dbReference type="NCBI Taxonomy" id="889272"/>
    <lineage>
        <taxon>Bacteria</taxon>
        <taxon>Pseudomonadati</taxon>
        <taxon>Myxococcota</taxon>
        <taxon>Polyangia</taxon>
        <taxon>Polyangiales</taxon>
        <taxon>Polyangiaceae</taxon>
        <taxon>Polyangium</taxon>
    </lineage>
</organism>
<reference evidence="1 2" key="1">
    <citation type="submission" date="2019-04" db="EMBL/GenBank/DDBJ databases">
        <authorList>
            <person name="Li Y."/>
            <person name="Wang J."/>
        </authorList>
    </citation>
    <scope>NUCLEOTIDE SEQUENCE [LARGE SCALE GENOMIC DNA]</scope>
    <source>
        <strain evidence="1 2">DSM 14668</strain>
    </source>
</reference>
<name>A0A4U1JIB9_9BACT</name>
<evidence type="ECO:0000313" key="2">
    <source>
        <dbReference type="Proteomes" id="UP000309215"/>
    </source>
</evidence>
<dbReference type="Proteomes" id="UP000309215">
    <property type="component" value="Unassembled WGS sequence"/>
</dbReference>
<comment type="caution">
    <text evidence="1">The sequence shown here is derived from an EMBL/GenBank/DDBJ whole genome shotgun (WGS) entry which is preliminary data.</text>
</comment>
<proteinExistence type="predicted"/>
<dbReference type="RefSeq" id="WP_136927673.1">
    <property type="nucleotide sequence ID" value="NZ_SSMQ01000003.1"/>
</dbReference>
<keyword evidence="2" id="KW-1185">Reference proteome</keyword>
<dbReference type="EMBL" id="SSMQ01000003">
    <property type="protein sequence ID" value="TKD12373.1"/>
    <property type="molecule type" value="Genomic_DNA"/>
</dbReference>
<protein>
    <submittedName>
        <fullName evidence="1">Uncharacterized protein</fullName>
    </submittedName>
</protein>